<reference evidence="2" key="1">
    <citation type="submission" date="2016-10" db="EMBL/GenBank/DDBJ databases">
        <authorList>
            <person name="Varghese N."/>
            <person name="Submissions S."/>
        </authorList>
    </citation>
    <scope>NUCLEOTIDE SEQUENCE [LARGE SCALE GENOMIC DNA]</scope>
    <source>
        <strain evidence="2">DSM 25329</strain>
    </source>
</reference>
<proteinExistence type="predicted"/>
<dbReference type="CDD" id="cd02440">
    <property type="entry name" value="AdoMet_MTases"/>
    <property type="match status" value="1"/>
</dbReference>
<dbReference type="RefSeq" id="WP_090146626.1">
    <property type="nucleotide sequence ID" value="NZ_FNAN01000002.1"/>
</dbReference>
<dbReference type="AlphaFoldDB" id="A0A1G6XLE8"/>
<evidence type="ECO:0000313" key="1">
    <source>
        <dbReference type="EMBL" id="SDD78066.1"/>
    </source>
</evidence>
<dbReference type="Proteomes" id="UP000198748">
    <property type="component" value="Unassembled WGS sequence"/>
</dbReference>
<dbReference type="GO" id="GO:0008168">
    <property type="term" value="F:methyltransferase activity"/>
    <property type="evidence" value="ECO:0007669"/>
    <property type="project" value="UniProtKB-KW"/>
</dbReference>
<dbReference type="SUPFAM" id="SSF53335">
    <property type="entry name" value="S-adenosyl-L-methionine-dependent methyltransferases"/>
    <property type="match status" value="1"/>
</dbReference>
<organism evidence="1 2">
    <name type="scientific">Dyadobacter soli</name>
    <dbReference type="NCBI Taxonomy" id="659014"/>
    <lineage>
        <taxon>Bacteria</taxon>
        <taxon>Pseudomonadati</taxon>
        <taxon>Bacteroidota</taxon>
        <taxon>Cytophagia</taxon>
        <taxon>Cytophagales</taxon>
        <taxon>Spirosomataceae</taxon>
        <taxon>Dyadobacter</taxon>
    </lineage>
</organism>
<dbReference type="OrthoDB" id="1523195at2"/>
<dbReference type="Gene3D" id="3.40.50.150">
    <property type="entry name" value="Vaccinia Virus protein VP39"/>
    <property type="match status" value="1"/>
</dbReference>
<protein>
    <submittedName>
        <fullName evidence="1">Methyltransferase domain-containing protein</fullName>
    </submittedName>
</protein>
<evidence type="ECO:0000313" key="2">
    <source>
        <dbReference type="Proteomes" id="UP000198748"/>
    </source>
</evidence>
<accession>A0A1G6XLE8</accession>
<name>A0A1G6XLE8_9BACT</name>
<dbReference type="GO" id="GO:0032259">
    <property type="term" value="P:methylation"/>
    <property type="evidence" value="ECO:0007669"/>
    <property type="project" value="UniProtKB-KW"/>
</dbReference>
<keyword evidence="1" id="KW-0489">Methyltransferase</keyword>
<dbReference type="STRING" id="659014.SAMN04487996_102177"/>
<keyword evidence="2" id="KW-1185">Reference proteome</keyword>
<sequence length="247" mass="29010">MNSLTNREFWLDYWKSKPNIIFRIPDNHPFLPLLRELTEKSGLRSSLEIGGFPGYYSIWLKREMGVEATLLDYVIDQNTINKLLNINSLNTGDITTVEDDLFNYNPERKFDLVMSNGLIEHFEDTRAIIQKHASFLAPGGHILITLPNFRGLNGWFQKKFDHANFEKHFIECMDIYYLRKICKEIGLKNIEVCYSGRFMLWLENEQMLSLWIRLFRKSTWIVLKALTKILPFESKALSPFIVITAHL</sequence>
<dbReference type="InterPro" id="IPR029063">
    <property type="entry name" value="SAM-dependent_MTases_sf"/>
</dbReference>
<dbReference type="EMBL" id="FNAN01000002">
    <property type="protein sequence ID" value="SDD78066.1"/>
    <property type="molecule type" value="Genomic_DNA"/>
</dbReference>
<dbReference type="Pfam" id="PF13489">
    <property type="entry name" value="Methyltransf_23"/>
    <property type="match status" value="1"/>
</dbReference>
<gene>
    <name evidence="1" type="ORF">SAMN04487996_102177</name>
</gene>
<keyword evidence="1" id="KW-0808">Transferase</keyword>